<sequence>MNTTATDSTADPVAQAPLAPLVVADRCDSCGAQAFMRVRLRSGGELLFCGHHGRENAPALVAAGASVRDDTALINVKPSTSANAL</sequence>
<accession>A0A420XMN8</accession>
<reference evidence="2 3" key="1">
    <citation type="submission" date="2018-10" db="EMBL/GenBank/DDBJ databases">
        <title>Genomic Encyclopedia of Archaeal and Bacterial Type Strains, Phase II (KMG-II): from individual species to whole genera.</title>
        <authorList>
            <person name="Goeker M."/>
        </authorList>
    </citation>
    <scope>NUCLEOTIDE SEQUENCE [LARGE SCALE GENOMIC DNA]</scope>
    <source>
        <strain evidence="2 3">RP-AC37</strain>
    </source>
</reference>
<dbReference type="EMBL" id="RBWV01000013">
    <property type="protein sequence ID" value="RKS72550.1"/>
    <property type="molecule type" value="Genomic_DNA"/>
</dbReference>
<dbReference type="InParanoid" id="A0A420XMN8"/>
<organism evidence="2 3">
    <name type="scientific">Motilibacter peucedani</name>
    <dbReference type="NCBI Taxonomy" id="598650"/>
    <lineage>
        <taxon>Bacteria</taxon>
        <taxon>Bacillati</taxon>
        <taxon>Actinomycetota</taxon>
        <taxon>Actinomycetes</taxon>
        <taxon>Motilibacterales</taxon>
        <taxon>Motilibacteraceae</taxon>
        <taxon>Motilibacter</taxon>
    </lineage>
</organism>
<keyword evidence="3" id="KW-1185">Reference proteome</keyword>
<dbReference type="RefSeq" id="WP_121194078.1">
    <property type="nucleotide sequence ID" value="NZ_RBWV01000013.1"/>
</dbReference>
<dbReference type="AlphaFoldDB" id="A0A420XMN8"/>
<gene>
    <name evidence="2" type="ORF">CLV35_2797</name>
</gene>
<dbReference type="Pfam" id="PF24254">
    <property type="entry name" value="DUF7455"/>
    <property type="match status" value="1"/>
</dbReference>
<comment type="caution">
    <text evidence="2">The sequence shown here is derived from an EMBL/GenBank/DDBJ whole genome shotgun (WGS) entry which is preliminary data.</text>
</comment>
<feature type="domain" description="DUF7455" evidence="1">
    <location>
        <begin position="22"/>
        <end position="73"/>
    </location>
</feature>
<dbReference type="Proteomes" id="UP000281955">
    <property type="component" value="Unassembled WGS sequence"/>
</dbReference>
<protein>
    <recommendedName>
        <fullName evidence="1">DUF7455 domain-containing protein</fullName>
    </recommendedName>
</protein>
<evidence type="ECO:0000313" key="2">
    <source>
        <dbReference type="EMBL" id="RKS72550.1"/>
    </source>
</evidence>
<evidence type="ECO:0000313" key="3">
    <source>
        <dbReference type="Proteomes" id="UP000281955"/>
    </source>
</evidence>
<name>A0A420XMN8_9ACTN</name>
<dbReference type="OrthoDB" id="3539048at2"/>
<proteinExistence type="predicted"/>
<dbReference type="InterPro" id="IPR055878">
    <property type="entry name" value="DUF7455"/>
</dbReference>
<evidence type="ECO:0000259" key="1">
    <source>
        <dbReference type="Pfam" id="PF24254"/>
    </source>
</evidence>